<dbReference type="InterPro" id="IPR051164">
    <property type="entry name" value="NmrA-like_oxidored"/>
</dbReference>
<keyword evidence="5" id="KW-1185">Reference proteome</keyword>
<dbReference type="InterPro" id="IPR008030">
    <property type="entry name" value="NmrA-like"/>
</dbReference>
<dbReference type="SUPFAM" id="SSF51735">
    <property type="entry name" value="NAD(P)-binding Rossmann-fold domains"/>
    <property type="match status" value="2"/>
</dbReference>
<dbReference type="Pfam" id="PF05368">
    <property type="entry name" value="NmrA"/>
    <property type="match status" value="2"/>
</dbReference>
<dbReference type="InterPro" id="IPR036291">
    <property type="entry name" value="NAD(P)-bd_dom_sf"/>
</dbReference>
<protein>
    <recommendedName>
        <fullName evidence="3">NmrA-like domain-containing protein</fullName>
    </recommendedName>
</protein>
<dbReference type="EMBL" id="JAKEKT020000078">
    <property type="protein sequence ID" value="KAL1638592.1"/>
    <property type="molecule type" value="Genomic_DNA"/>
</dbReference>
<dbReference type="PANTHER" id="PTHR42748">
    <property type="entry name" value="NITROGEN METABOLITE REPRESSION PROTEIN NMRA FAMILY MEMBER"/>
    <property type="match status" value="1"/>
</dbReference>
<dbReference type="Proteomes" id="UP001521184">
    <property type="component" value="Unassembled WGS sequence"/>
</dbReference>
<name>A0ABR3TGK6_9PEZI</name>
<sequence>MAKTIAVTGATGTQGGSVARVLLESGSWKVRAITRNPNGDAAKALAAQGAEVVAADFNDEGSLVKAFEVSATNMQPIPQLVVWVQIPFYCLRRIIPNATDEAEYWQGAHAVFAVTNFWEHLFTGKSQSEAGEIEEQQAMLLAKAASQTKTLEHYIWSTIPHANDITGGRFPVPHMDHKAKVDQRIRDELPDLAAKTTFLYVGFYSSNLAFFPNSRPFEVPGSGKYIFALPTKPSATIPVTGDVSVTVGVWVRQVLAAPDKTLGKYASVFTEVVSFEKMAQYWGEVTGKPAVFTEITAEGYEQIWGIAGRELAAQLKFGEQISDWHAHLGQLLVSKEDLGISPEEAKGFKHALEQVKAHLI</sequence>
<organism evidence="4 5">
    <name type="scientific">Diplodia intermedia</name>
    <dbReference type="NCBI Taxonomy" id="856260"/>
    <lineage>
        <taxon>Eukaryota</taxon>
        <taxon>Fungi</taxon>
        <taxon>Dikarya</taxon>
        <taxon>Ascomycota</taxon>
        <taxon>Pezizomycotina</taxon>
        <taxon>Dothideomycetes</taxon>
        <taxon>Dothideomycetes incertae sedis</taxon>
        <taxon>Botryosphaeriales</taxon>
        <taxon>Botryosphaeriaceae</taxon>
        <taxon>Diplodia</taxon>
    </lineage>
</organism>
<evidence type="ECO:0000259" key="3">
    <source>
        <dbReference type="Pfam" id="PF05368"/>
    </source>
</evidence>
<dbReference type="PANTHER" id="PTHR42748:SF28">
    <property type="entry name" value="NMRA-LIKE DOMAIN-CONTAINING PROTEIN"/>
    <property type="match status" value="1"/>
</dbReference>
<dbReference type="Gene3D" id="3.40.50.720">
    <property type="entry name" value="NAD(P)-binding Rossmann-like Domain"/>
    <property type="match status" value="1"/>
</dbReference>
<comment type="caution">
    <text evidence="4">The sequence shown here is derived from an EMBL/GenBank/DDBJ whole genome shotgun (WGS) entry which is preliminary data.</text>
</comment>
<feature type="domain" description="NmrA-like" evidence="3">
    <location>
        <begin position="2"/>
        <end position="70"/>
    </location>
</feature>
<evidence type="ECO:0000256" key="2">
    <source>
        <dbReference type="ARBA" id="ARBA00022857"/>
    </source>
</evidence>
<evidence type="ECO:0000313" key="4">
    <source>
        <dbReference type="EMBL" id="KAL1638592.1"/>
    </source>
</evidence>
<keyword evidence="2" id="KW-0521">NADP</keyword>
<evidence type="ECO:0000256" key="1">
    <source>
        <dbReference type="ARBA" id="ARBA00006328"/>
    </source>
</evidence>
<gene>
    <name evidence="4" type="ORF">SLS58_008805</name>
</gene>
<feature type="domain" description="NmrA-like" evidence="3">
    <location>
        <begin position="106"/>
        <end position="322"/>
    </location>
</feature>
<proteinExistence type="inferred from homology"/>
<evidence type="ECO:0000313" key="5">
    <source>
        <dbReference type="Proteomes" id="UP001521184"/>
    </source>
</evidence>
<accession>A0ABR3TGK6</accession>
<comment type="similarity">
    <text evidence="1">Belongs to the NmrA-type oxidoreductase family.</text>
</comment>
<reference evidence="4 5" key="1">
    <citation type="journal article" date="2023" name="Plant Dis.">
        <title>First Report of Diplodia intermedia Causing Canker and Dieback Diseases on Apple Trees in Canada.</title>
        <authorList>
            <person name="Ellouze W."/>
            <person name="Ilyukhin E."/>
            <person name="Sulman M."/>
            <person name="Ali S."/>
        </authorList>
    </citation>
    <scope>NUCLEOTIDE SEQUENCE [LARGE SCALE GENOMIC DNA]</scope>
    <source>
        <strain evidence="4 5">M45-28</strain>
    </source>
</reference>